<evidence type="ECO:0000313" key="2">
    <source>
        <dbReference type="EMBL" id="ELY21871.1"/>
    </source>
</evidence>
<dbReference type="PATRIC" id="fig|1204738.3.peg.2175"/>
<protein>
    <submittedName>
        <fullName evidence="2">YqcC-like domain containing protein</fullName>
    </submittedName>
</protein>
<dbReference type="Gene3D" id="1.20.1440.40">
    <property type="entry name" value="YqcC-like"/>
    <property type="match status" value="1"/>
</dbReference>
<accession>L9UB64</accession>
<organism evidence="2 3">
    <name type="scientific">Vreelandella titanicae BH1</name>
    <dbReference type="NCBI Taxonomy" id="1204738"/>
    <lineage>
        <taxon>Bacteria</taxon>
        <taxon>Pseudomonadati</taxon>
        <taxon>Pseudomonadota</taxon>
        <taxon>Gammaproteobacteria</taxon>
        <taxon>Oceanospirillales</taxon>
        <taxon>Halomonadaceae</taxon>
        <taxon>Vreelandella</taxon>
    </lineage>
</organism>
<dbReference type="AlphaFoldDB" id="L9UB64"/>
<dbReference type="EMBL" id="AOPO01000004">
    <property type="protein sequence ID" value="ELY21871.1"/>
    <property type="molecule type" value="Genomic_DNA"/>
</dbReference>
<dbReference type="PANTHER" id="PTHR39586:SF1">
    <property type="entry name" value="CYTOPLASMIC PROTEIN"/>
    <property type="match status" value="1"/>
</dbReference>
<dbReference type="PANTHER" id="PTHR39586">
    <property type="entry name" value="CYTOPLASMIC PROTEIN-RELATED"/>
    <property type="match status" value="1"/>
</dbReference>
<dbReference type="Pfam" id="PF04287">
    <property type="entry name" value="DUF446"/>
    <property type="match status" value="1"/>
</dbReference>
<dbReference type="GO" id="GO:0044010">
    <property type="term" value="P:single-species biofilm formation"/>
    <property type="evidence" value="ECO:0007669"/>
    <property type="project" value="TreeGrafter"/>
</dbReference>
<name>L9UB64_9GAMM</name>
<proteinExistence type="predicted"/>
<dbReference type="InterPro" id="IPR023376">
    <property type="entry name" value="YqcC-like_dom"/>
</dbReference>
<dbReference type="SUPFAM" id="SSF158452">
    <property type="entry name" value="YqcC-like"/>
    <property type="match status" value="1"/>
</dbReference>
<evidence type="ECO:0000313" key="3">
    <source>
        <dbReference type="Proteomes" id="UP000011651"/>
    </source>
</evidence>
<dbReference type="Proteomes" id="UP000011651">
    <property type="component" value="Unassembled WGS sequence"/>
</dbReference>
<dbReference type="InterPro" id="IPR036814">
    <property type="entry name" value="YqcC-like_sf"/>
</dbReference>
<comment type="caution">
    <text evidence="2">The sequence shown here is derived from an EMBL/GenBank/DDBJ whole genome shotgun (WGS) entry which is preliminary data.</text>
</comment>
<feature type="domain" description="YqcC-like" evidence="1">
    <location>
        <begin position="34"/>
        <end position="127"/>
    </location>
</feature>
<gene>
    <name evidence="2" type="ORF">HALTITAN_1442</name>
</gene>
<dbReference type="InterPro" id="IPR007384">
    <property type="entry name" value="UCP006257"/>
</dbReference>
<sequence>MARHSLSGDNGKTTHFSFSEVVTHVFMSTYQPLQTALLELEASMKAADLWRMPTPDAEAFASQQPFCIDTMSLPQWVRFVFIARLNALMDARAAMPAKCEVAPAVAAYLQQEKTPAHHQLLIVRAVEKVDQIVTESA</sequence>
<evidence type="ECO:0000259" key="1">
    <source>
        <dbReference type="Pfam" id="PF04287"/>
    </source>
</evidence>
<reference evidence="2 3" key="1">
    <citation type="journal article" date="2013" name="Genome Announc.">
        <title>Draft Genome of the Marine Gammaproteobacterium Halomonas titanicae.</title>
        <authorList>
            <person name="Sanchez-Porro C."/>
            <person name="de la Haba R.R."/>
            <person name="Cruz-Hernandez N."/>
            <person name="Gonzalez J.M."/>
            <person name="Reyes-Guirao C."/>
            <person name="Navarro-Sampedro L."/>
            <person name="Carballo M."/>
            <person name="Ventosa A."/>
        </authorList>
    </citation>
    <scope>NUCLEOTIDE SEQUENCE [LARGE SCALE GENOMIC DNA]</scope>
    <source>
        <strain evidence="2 3">BH1</strain>
    </source>
</reference>